<dbReference type="EMBL" id="CM018032">
    <property type="protein sequence ID" value="KAA8548016.1"/>
    <property type="molecule type" value="Genomic_DNA"/>
</dbReference>
<dbReference type="Proteomes" id="UP000325577">
    <property type="component" value="Linkage Group LG1"/>
</dbReference>
<keyword evidence="2" id="KW-1185">Reference proteome</keyword>
<name>A0A5J5BZD5_9ASTE</name>
<gene>
    <name evidence="1" type="ORF">F0562_004445</name>
</gene>
<accession>A0A5J5BZD5</accession>
<evidence type="ECO:0000313" key="1">
    <source>
        <dbReference type="EMBL" id="KAA8548016.1"/>
    </source>
</evidence>
<proteinExistence type="predicted"/>
<dbReference type="AlphaFoldDB" id="A0A5J5BZD5"/>
<protein>
    <submittedName>
        <fullName evidence="1">Uncharacterized protein</fullName>
    </submittedName>
</protein>
<reference evidence="1 2" key="1">
    <citation type="submission" date="2019-09" db="EMBL/GenBank/DDBJ databases">
        <title>A chromosome-level genome assembly of the Chinese tupelo Nyssa sinensis.</title>
        <authorList>
            <person name="Yang X."/>
            <person name="Kang M."/>
            <person name="Yang Y."/>
            <person name="Xiong H."/>
            <person name="Wang M."/>
            <person name="Zhang Z."/>
            <person name="Wang Z."/>
            <person name="Wu H."/>
            <person name="Ma T."/>
            <person name="Liu J."/>
            <person name="Xi Z."/>
        </authorList>
    </citation>
    <scope>NUCLEOTIDE SEQUENCE [LARGE SCALE GENOMIC DNA]</scope>
    <source>
        <strain evidence="1">J267</strain>
        <tissue evidence="1">Leaf</tissue>
    </source>
</reference>
<evidence type="ECO:0000313" key="2">
    <source>
        <dbReference type="Proteomes" id="UP000325577"/>
    </source>
</evidence>
<sequence>MEGKNPMAWNNPGYDGETTSLLPSFTYFLLASNAYQRLPPHQKSRTKDFWKFSICSYEKRKFSDSSSPDEKADNKKIKHSDSILEMILDVTLEPLLSTDLALVWRGRERNHMGWVEDNVFSKEIFKACLGPHPVPKLWGQLMVLSHSRPAKHTLGVGGIAG</sequence>
<organism evidence="1 2">
    <name type="scientific">Nyssa sinensis</name>
    <dbReference type="NCBI Taxonomy" id="561372"/>
    <lineage>
        <taxon>Eukaryota</taxon>
        <taxon>Viridiplantae</taxon>
        <taxon>Streptophyta</taxon>
        <taxon>Embryophyta</taxon>
        <taxon>Tracheophyta</taxon>
        <taxon>Spermatophyta</taxon>
        <taxon>Magnoliopsida</taxon>
        <taxon>eudicotyledons</taxon>
        <taxon>Gunneridae</taxon>
        <taxon>Pentapetalae</taxon>
        <taxon>asterids</taxon>
        <taxon>Cornales</taxon>
        <taxon>Nyssaceae</taxon>
        <taxon>Nyssa</taxon>
    </lineage>
</organism>